<dbReference type="AlphaFoldDB" id="A0AAU7CIJ1"/>
<dbReference type="PIRSF" id="PIRSF500061">
    <property type="entry name" value="GOGAT_lg2_archl"/>
    <property type="match status" value="1"/>
</dbReference>
<dbReference type="CDD" id="cd02808">
    <property type="entry name" value="GltS_FMN"/>
    <property type="match status" value="1"/>
</dbReference>
<dbReference type="EMBL" id="CP155447">
    <property type="protein sequence ID" value="XBH04727.1"/>
    <property type="molecule type" value="Genomic_DNA"/>
</dbReference>
<evidence type="ECO:0000256" key="4">
    <source>
        <dbReference type="SAM" id="MobiDB-lite"/>
    </source>
</evidence>
<dbReference type="GO" id="GO:0006537">
    <property type="term" value="P:glutamate biosynthetic process"/>
    <property type="evidence" value="ECO:0007669"/>
    <property type="project" value="InterPro"/>
</dbReference>
<dbReference type="SUPFAM" id="SSF51395">
    <property type="entry name" value="FMN-linked oxidoreductases"/>
    <property type="match status" value="1"/>
</dbReference>
<dbReference type="InterPro" id="IPR002932">
    <property type="entry name" value="Glu_synthdom"/>
</dbReference>
<dbReference type="PIRSF" id="PIRSF006429">
    <property type="entry name" value="GOGAT_lg_2"/>
    <property type="match status" value="1"/>
</dbReference>
<dbReference type="Gene3D" id="3.20.20.70">
    <property type="entry name" value="Aldolase class I"/>
    <property type="match status" value="1"/>
</dbReference>
<name>A0AAU7CIJ1_9BACT</name>
<reference evidence="6" key="1">
    <citation type="submission" date="2024-05" db="EMBL/GenBank/DDBJ databases">
        <title>Planctomycetes of the genus Singulisphaera possess chitinolytic capabilities.</title>
        <authorList>
            <person name="Ivanova A."/>
        </authorList>
    </citation>
    <scope>NUCLEOTIDE SEQUENCE</scope>
    <source>
        <strain evidence="6">Ch08T</strain>
    </source>
</reference>
<dbReference type="PANTHER" id="PTHR43819">
    <property type="entry name" value="ARCHAEAL-TYPE GLUTAMATE SYNTHASE [NADPH]"/>
    <property type="match status" value="1"/>
</dbReference>
<evidence type="ECO:0000259" key="5">
    <source>
        <dbReference type="Pfam" id="PF01645"/>
    </source>
</evidence>
<dbReference type="PANTHER" id="PTHR43819:SF1">
    <property type="entry name" value="ARCHAEAL-TYPE GLUTAMATE SYNTHASE [NADPH]"/>
    <property type="match status" value="1"/>
</dbReference>
<sequence length="455" mass="48440">MADSTPPPGSAADPSPMERSGTFTPGVIEDIQIKAELARYRIRGFGILRPRTWATFDDLTFVPGTLTRIPLEGYREKCSTKTVLGTRFASKPLELDIPLMVTGMSYGALSRNAKTALSRGARMAGTSTTTGDGGMLDVERSESRAMIYEVLPSRYGINVQHLRQADAIELTIGQGAKPGTGGLLLGSKVSDEVARLRDLPPGVDQRSPCRHPDFLGPDDMVIKIEELREATDWRIPIFVKMGAARVFDDVRLAAKAGADVVVVDGMEGGTGASPELLQEHTGIPTLAAVCEARAALEDIGLYGKVQLVIAGGLRHGSDCAKALALGADACYLGTALLIALNCNKPIYVEDYRAIGAAPYACHHCHTGRCPVGITTQDPELTARLEVDAASERVASFFHALTSEVQVLARACGKSDVHHLEPEDLRALTLEASMITGLPLAGTNRVYGGGPGWASH</sequence>
<dbReference type="InterPro" id="IPR013785">
    <property type="entry name" value="Aldolase_TIM"/>
</dbReference>
<dbReference type="GO" id="GO:0015930">
    <property type="term" value="F:glutamate synthase activity"/>
    <property type="evidence" value="ECO:0007669"/>
    <property type="project" value="InterPro"/>
</dbReference>
<comment type="similarity">
    <text evidence="1 3">Belongs to the glutamate synthase family.</text>
</comment>
<dbReference type="Pfam" id="PF01645">
    <property type="entry name" value="Glu_synthase"/>
    <property type="match status" value="1"/>
</dbReference>
<proteinExistence type="inferred from homology"/>
<accession>A0AAU7CIJ1</accession>
<protein>
    <submittedName>
        <fullName evidence="6">FMN-binding glutamate synthase family protein</fullName>
        <ecNumber evidence="6">1.4.-.-</ecNumber>
    </submittedName>
</protein>
<feature type="region of interest" description="Disordered" evidence="4">
    <location>
        <begin position="1"/>
        <end position="24"/>
    </location>
</feature>
<evidence type="ECO:0000313" key="6">
    <source>
        <dbReference type="EMBL" id="XBH04727.1"/>
    </source>
</evidence>
<evidence type="ECO:0000256" key="2">
    <source>
        <dbReference type="ARBA" id="ARBA00023002"/>
    </source>
</evidence>
<evidence type="ECO:0000256" key="3">
    <source>
        <dbReference type="PIRNR" id="PIRNR006429"/>
    </source>
</evidence>
<evidence type="ECO:0000256" key="1">
    <source>
        <dbReference type="ARBA" id="ARBA00009716"/>
    </source>
</evidence>
<gene>
    <name evidence="6" type="ORF">V5E97_01550</name>
</gene>
<dbReference type="EC" id="1.4.-.-" evidence="6"/>
<keyword evidence="2 6" id="KW-0560">Oxidoreductase</keyword>
<organism evidence="6">
    <name type="scientific">Singulisphaera sp. Ch08</name>
    <dbReference type="NCBI Taxonomy" id="3120278"/>
    <lineage>
        <taxon>Bacteria</taxon>
        <taxon>Pseudomonadati</taxon>
        <taxon>Planctomycetota</taxon>
        <taxon>Planctomycetia</taxon>
        <taxon>Isosphaerales</taxon>
        <taxon>Isosphaeraceae</taxon>
        <taxon>Singulisphaera</taxon>
    </lineage>
</organism>
<dbReference type="InterPro" id="IPR024188">
    <property type="entry name" value="GltB"/>
</dbReference>
<feature type="domain" description="Glutamate synthase" evidence="5">
    <location>
        <begin position="88"/>
        <end position="413"/>
    </location>
</feature>
<dbReference type="RefSeq" id="WP_406697521.1">
    <property type="nucleotide sequence ID" value="NZ_CP155447.1"/>
</dbReference>
<dbReference type="InterPro" id="IPR043578">
    <property type="entry name" value="GltB_archl_type"/>
</dbReference>